<evidence type="ECO:0000313" key="2">
    <source>
        <dbReference type="EMBL" id="KAF2702754.1"/>
    </source>
</evidence>
<dbReference type="AlphaFoldDB" id="A0A6G1JQ50"/>
<reference evidence="2" key="1">
    <citation type="journal article" date="2020" name="Stud. Mycol.">
        <title>101 Dothideomycetes genomes: a test case for predicting lifestyles and emergence of pathogens.</title>
        <authorList>
            <person name="Haridas S."/>
            <person name="Albert R."/>
            <person name="Binder M."/>
            <person name="Bloem J."/>
            <person name="Labutti K."/>
            <person name="Salamov A."/>
            <person name="Andreopoulos B."/>
            <person name="Baker S."/>
            <person name="Barry K."/>
            <person name="Bills G."/>
            <person name="Bluhm B."/>
            <person name="Cannon C."/>
            <person name="Castanera R."/>
            <person name="Culley D."/>
            <person name="Daum C."/>
            <person name="Ezra D."/>
            <person name="Gonzalez J."/>
            <person name="Henrissat B."/>
            <person name="Kuo A."/>
            <person name="Liang C."/>
            <person name="Lipzen A."/>
            <person name="Lutzoni F."/>
            <person name="Magnuson J."/>
            <person name="Mondo S."/>
            <person name="Nolan M."/>
            <person name="Ohm R."/>
            <person name="Pangilinan J."/>
            <person name="Park H.-J."/>
            <person name="Ramirez L."/>
            <person name="Alfaro M."/>
            <person name="Sun H."/>
            <person name="Tritt A."/>
            <person name="Yoshinaga Y."/>
            <person name="Zwiers L.-H."/>
            <person name="Turgeon B."/>
            <person name="Goodwin S."/>
            <person name="Spatafora J."/>
            <person name="Crous P."/>
            <person name="Grigoriev I."/>
        </authorList>
    </citation>
    <scope>NUCLEOTIDE SEQUENCE</scope>
    <source>
        <strain evidence="2">CBS 279.74</strain>
    </source>
</reference>
<proteinExistence type="predicted"/>
<dbReference type="EMBL" id="MU005793">
    <property type="protein sequence ID" value="KAF2702754.1"/>
    <property type="molecule type" value="Genomic_DNA"/>
</dbReference>
<sequence>MSSTRRPAPKKLIEDTHDTRAEFDEEEDSQTQGRTDEEEAVRAHTVLRVFSLRRKLAKDCENIVTAETEVHWS</sequence>
<gene>
    <name evidence="2" type="ORF">K504DRAFT_508714</name>
</gene>
<keyword evidence="3" id="KW-1185">Reference proteome</keyword>
<feature type="region of interest" description="Disordered" evidence="1">
    <location>
        <begin position="1"/>
        <end position="40"/>
    </location>
</feature>
<evidence type="ECO:0000256" key="1">
    <source>
        <dbReference type="SAM" id="MobiDB-lite"/>
    </source>
</evidence>
<dbReference type="Proteomes" id="UP000799428">
    <property type="component" value="Unassembled WGS sequence"/>
</dbReference>
<feature type="compositionally biased region" description="Basic and acidic residues" evidence="1">
    <location>
        <begin position="11"/>
        <end position="22"/>
    </location>
</feature>
<organism evidence="2 3">
    <name type="scientific">Pleomassaria siparia CBS 279.74</name>
    <dbReference type="NCBI Taxonomy" id="1314801"/>
    <lineage>
        <taxon>Eukaryota</taxon>
        <taxon>Fungi</taxon>
        <taxon>Dikarya</taxon>
        <taxon>Ascomycota</taxon>
        <taxon>Pezizomycotina</taxon>
        <taxon>Dothideomycetes</taxon>
        <taxon>Pleosporomycetidae</taxon>
        <taxon>Pleosporales</taxon>
        <taxon>Pleomassariaceae</taxon>
        <taxon>Pleomassaria</taxon>
    </lineage>
</organism>
<protein>
    <submittedName>
        <fullName evidence="2">Uncharacterized protein</fullName>
    </submittedName>
</protein>
<evidence type="ECO:0000313" key="3">
    <source>
        <dbReference type="Proteomes" id="UP000799428"/>
    </source>
</evidence>
<accession>A0A6G1JQ50</accession>
<name>A0A6G1JQ50_9PLEO</name>